<evidence type="ECO:0000256" key="3">
    <source>
        <dbReference type="ARBA" id="ARBA00023136"/>
    </source>
</evidence>
<comment type="similarity">
    <text evidence="5">Belongs to the mitochondrial carrier (TC 2.A.29) family.</text>
</comment>
<name>A0A7G2CQ71_9TRYP</name>
<comment type="subcellular location">
    <subcellularLocation>
        <location evidence="1">Membrane</location>
        <topology evidence="1">Multi-pass membrane protein</topology>
    </subcellularLocation>
</comment>
<protein>
    <submittedName>
        <fullName evidence="7">Mitochondrial carrier protein, putative</fullName>
    </submittedName>
</protein>
<dbReference type="GO" id="GO:0016020">
    <property type="term" value="C:membrane"/>
    <property type="evidence" value="ECO:0007669"/>
    <property type="project" value="UniProtKB-SubCell"/>
</dbReference>
<evidence type="ECO:0000313" key="8">
    <source>
        <dbReference type="Proteomes" id="UP000515908"/>
    </source>
</evidence>
<reference evidence="7 8" key="1">
    <citation type="submission" date="2020-08" db="EMBL/GenBank/DDBJ databases">
        <authorList>
            <person name="Newling K."/>
            <person name="Davey J."/>
            <person name="Forrester S."/>
        </authorList>
    </citation>
    <scope>NUCLEOTIDE SEQUENCE [LARGE SCALE GENOMIC DNA]</scope>
    <source>
        <strain evidence="8">Crithidia deanei Carvalho (ATCC PRA-265)</strain>
    </source>
</reference>
<dbReference type="InterPro" id="IPR018108">
    <property type="entry name" value="MCP_transmembrane"/>
</dbReference>
<keyword evidence="2 4" id="KW-0812">Transmembrane</keyword>
<dbReference type="EMBL" id="LR877165">
    <property type="protein sequence ID" value="CAD2221499.1"/>
    <property type="molecule type" value="Genomic_DNA"/>
</dbReference>
<feature type="repeat" description="Solcar" evidence="4">
    <location>
        <begin position="189"/>
        <end position="270"/>
    </location>
</feature>
<dbReference type="PANTHER" id="PTHR46974:SF1">
    <property type="entry name" value="MITOCHONDRIAL GTP_GDP CARRIER PROTEIN 1"/>
    <property type="match status" value="1"/>
</dbReference>
<dbReference type="OrthoDB" id="409947at2759"/>
<dbReference type="InterPro" id="IPR053042">
    <property type="entry name" value="Mito_GTP/GDP_Carrier"/>
</dbReference>
<evidence type="ECO:0000256" key="1">
    <source>
        <dbReference type="ARBA" id="ARBA00004141"/>
    </source>
</evidence>
<dbReference type="Proteomes" id="UP000515908">
    <property type="component" value="Chromosome 21"/>
</dbReference>
<dbReference type="Gene3D" id="1.50.40.10">
    <property type="entry name" value="Mitochondrial carrier domain"/>
    <property type="match status" value="1"/>
</dbReference>
<dbReference type="PANTHER" id="PTHR46974">
    <property type="entry name" value="MITOCHONDRIAL GTP/GDP CARRIER PROTEIN 1"/>
    <property type="match status" value="1"/>
</dbReference>
<evidence type="ECO:0000256" key="4">
    <source>
        <dbReference type="PROSITE-ProRule" id="PRU00282"/>
    </source>
</evidence>
<evidence type="ECO:0000313" key="7">
    <source>
        <dbReference type="EMBL" id="CAD2221499.1"/>
    </source>
</evidence>
<dbReference type="AlphaFoldDB" id="A0A7G2CQ71"/>
<keyword evidence="3 4" id="KW-0472">Membrane</keyword>
<accession>A0A7G2CQ71</accession>
<dbReference type="PROSITE" id="PS50920">
    <property type="entry name" value="SOLCAR"/>
    <property type="match status" value="2"/>
</dbReference>
<evidence type="ECO:0000256" key="6">
    <source>
        <dbReference type="SAM" id="MobiDB-lite"/>
    </source>
</evidence>
<dbReference type="SUPFAM" id="SSF103506">
    <property type="entry name" value="Mitochondrial carrier"/>
    <property type="match status" value="1"/>
</dbReference>
<sequence>MSANSLTPTFKQEGMPSTPENNNHNNNKKVEPPKENGFWHKLFLGPGGAATLAGACEITIFHPFDTTAKRLMSHNARVVEGGVGQTLKNFNHVVFRKLEEEYAQKAAASGETKIKIPMLARVGHMYPGSLYAVLYKVLQRVIKFAGQPYMREYLYHYHGGWFLHVNPQHNPAKPSTTKENPKYLPGGKGGAMLEATAGCLVGVSEVILLPFDRMKVLYQTNRDQIKGMNLFQVLRQEGVRKLYAGTVTTAVRNAPGSFLLFGGAAFTKDYVFQLKNYSEATFLQNIIASTVGGCVGVICTSPMDVVKTRIQSQNIQSQRQLSGMQVLRETVKTEGFSAFYKGITPKLITSAPRLVFSYTMTQYFIKVLRGENKAK</sequence>
<keyword evidence="5" id="KW-0813">Transport</keyword>
<gene>
    <name evidence="7" type="ORF">ADEAN_000903100</name>
</gene>
<evidence type="ECO:0000256" key="5">
    <source>
        <dbReference type="RuleBase" id="RU000488"/>
    </source>
</evidence>
<feature type="region of interest" description="Disordered" evidence="6">
    <location>
        <begin position="1"/>
        <end position="32"/>
    </location>
</feature>
<feature type="compositionally biased region" description="Polar residues" evidence="6">
    <location>
        <begin position="1"/>
        <end position="10"/>
    </location>
</feature>
<dbReference type="InterPro" id="IPR023395">
    <property type="entry name" value="MCP_dom_sf"/>
</dbReference>
<proteinExistence type="inferred from homology"/>
<keyword evidence="8" id="KW-1185">Reference proteome</keyword>
<evidence type="ECO:0000256" key="2">
    <source>
        <dbReference type="ARBA" id="ARBA00022692"/>
    </source>
</evidence>
<dbReference type="VEuPathDB" id="TriTrypDB:ADEAN_000903100"/>
<dbReference type="GO" id="GO:0001409">
    <property type="term" value="F:guanine nucleotide transmembrane transporter activity"/>
    <property type="evidence" value="ECO:0007669"/>
    <property type="project" value="TreeGrafter"/>
</dbReference>
<dbReference type="GO" id="GO:0005739">
    <property type="term" value="C:mitochondrion"/>
    <property type="evidence" value="ECO:0007669"/>
    <property type="project" value="TreeGrafter"/>
</dbReference>
<organism evidence="7 8">
    <name type="scientific">Angomonas deanei</name>
    <dbReference type="NCBI Taxonomy" id="59799"/>
    <lineage>
        <taxon>Eukaryota</taxon>
        <taxon>Discoba</taxon>
        <taxon>Euglenozoa</taxon>
        <taxon>Kinetoplastea</taxon>
        <taxon>Metakinetoplastina</taxon>
        <taxon>Trypanosomatida</taxon>
        <taxon>Trypanosomatidae</taxon>
        <taxon>Strigomonadinae</taxon>
        <taxon>Angomonas</taxon>
    </lineage>
</organism>
<dbReference type="Pfam" id="PF00153">
    <property type="entry name" value="Mito_carr"/>
    <property type="match status" value="2"/>
</dbReference>
<feature type="repeat" description="Solcar" evidence="4">
    <location>
        <begin position="280"/>
        <end position="367"/>
    </location>
</feature>